<dbReference type="OrthoDB" id="9800877at2"/>
<evidence type="ECO:0000313" key="7">
    <source>
        <dbReference type="EMBL" id="REC58249.1"/>
    </source>
</evidence>
<dbReference type="InterPro" id="IPR004291">
    <property type="entry name" value="Transposase_IS66_central"/>
</dbReference>
<feature type="domain" description="Transposase IS66 central" evidence="3">
    <location>
        <begin position="191"/>
        <end position="482"/>
    </location>
</feature>
<keyword evidence="1" id="KW-0175">Coiled coil</keyword>
<dbReference type="PANTHER" id="PTHR33678:SF1">
    <property type="entry name" value="BLL1576 PROTEIN"/>
    <property type="match status" value="1"/>
</dbReference>
<feature type="domain" description="Transposase TnpC homeodomain" evidence="5">
    <location>
        <begin position="49"/>
        <end position="124"/>
    </location>
</feature>
<dbReference type="PANTHER" id="PTHR33678">
    <property type="entry name" value="BLL1576 PROTEIN"/>
    <property type="match status" value="1"/>
</dbReference>
<feature type="region of interest" description="Disordered" evidence="2">
    <location>
        <begin position="92"/>
        <end position="115"/>
    </location>
</feature>
<sequence length="531" mass="59077">MASSGAISAARVADLERQLAVAEAARTSAEAARAEAESRLATSEEARARLERMIAQLRRDKFGATSEKSDPDQQHLPFEDVEVAEGRLAEASDAAAKATGNEKTAARTSRRNKGHLPPHLERVERVIEPDSTLCPCGCGEMVKVGEDRSERLDVIPARFRVLVTVRPKYVCRSCDGASHVQAPAPEWLVPRGLPTEALVAHTMVSKFGDYLPFYRQADIYRRQGIDLDRSMLANWSGRAAQLLDPIIDHMITSLKRSGHLQMDETTVPVLAPGTGTVRKDYLWAILRDQRGWGGTDPPVVVFHHSRSRSGKVARDLLKGFAGGTLMVDGHTGYDSLADPKQTARPWDIAYCWTHWRRRFVKFGQDTPSPICEEMVARIAQLYAVEKEVRGKAPDARQAARQTLSKPIVDALRPWLEARLQELPSASDLARHIRYGLKRWDGLTRFLSDGRLEMDTNGVENAIRPIPLTRKNALFAGSDDGAETWARIASLIGTCRLNGVHPDAYIAATLRKILDQHMTRDIEDLMPWTFSE</sequence>
<dbReference type="RefSeq" id="WP_115978632.1">
    <property type="nucleotide sequence ID" value="NZ_QOHR01000003.1"/>
</dbReference>
<reference evidence="7 8" key="1">
    <citation type="journal article" date="2017" name="Int. J. Syst. Evol. Microbiol.">
        <title>Rhodosalinus sediminis gen. nov., sp. nov., isolated from marine saltern.</title>
        <authorList>
            <person name="Guo L.Y."/>
            <person name="Ling S.K."/>
            <person name="Li C.M."/>
            <person name="Chen G.J."/>
            <person name="Du Z.J."/>
        </authorList>
    </citation>
    <scope>NUCLEOTIDE SEQUENCE [LARGE SCALE GENOMIC DNA]</scope>
    <source>
        <strain evidence="7 8">WDN1C137</strain>
    </source>
</reference>
<dbReference type="Pfam" id="PF03050">
    <property type="entry name" value="DDE_Tnp_IS66"/>
    <property type="match status" value="1"/>
</dbReference>
<dbReference type="InterPro" id="IPR024474">
    <property type="entry name" value="Znf_dom_IS66"/>
</dbReference>
<proteinExistence type="predicted"/>
<dbReference type="InterPro" id="IPR024463">
    <property type="entry name" value="Transposase_TnpC_homeodom"/>
</dbReference>
<dbReference type="InterPro" id="IPR039552">
    <property type="entry name" value="IS66_C"/>
</dbReference>
<protein>
    <submittedName>
        <fullName evidence="7">IS66 family transposase</fullName>
    </submittedName>
</protein>
<dbReference type="NCBIfam" id="NF033517">
    <property type="entry name" value="transpos_IS66"/>
    <property type="match status" value="1"/>
</dbReference>
<feature type="domain" description="Transposase IS66 C-terminal" evidence="6">
    <location>
        <begin position="489"/>
        <end position="527"/>
    </location>
</feature>
<gene>
    <name evidence="7" type="ORF">DRV84_04265</name>
</gene>
<evidence type="ECO:0000256" key="2">
    <source>
        <dbReference type="SAM" id="MobiDB-lite"/>
    </source>
</evidence>
<dbReference type="EMBL" id="QOHR01000003">
    <property type="protein sequence ID" value="REC58249.1"/>
    <property type="molecule type" value="Genomic_DNA"/>
</dbReference>
<evidence type="ECO:0000259" key="4">
    <source>
        <dbReference type="Pfam" id="PF13005"/>
    </source>
</evidence>
<dbReference type="InterPro" id="IPR052344">
    <property type="entry name" value="Transposase-related"/>
</dbReference>
<accession>A0A3D9BXN2</accession>
<dbReference type="Pfam" id="PF13007">
    <property type="entry name" value="LZ_Tnp_IS66"/>
    <property type="match status" value="1"/>
</dbReference>
<feature type="domain" description="Transposase IS66 zinc-finger binding" evidence="4">
    <location>
        <begin position="132"/>
        <end position="175"/>
    </location>
</feature>
<dbReference type="Pfam" id="PF13817">
    <property type="entry name" value="DDE_Tnp_IS66_C"/>
    <property type="match status" value="1"/>
</dbReference>
<name>A0A3D9BXN2_9RHOB</name>
<feature type="coiled-coil region" evidence="1">
    <location>
        <begin position="12"/>
        <end position="60"/>
    </location>
</feature>
<dbReference type="Proteomes" id="UP000257131">
    <property type="component" value="Unassembled WGS sequence"/>
</dbReference>
<evidence type="ECO:0000259" key="6">
    <source>
        <dbReference type="Pfam" id="PF13817"/>
    </source>
</evidence>
<organism evidence="7 8">
    <name type="scientific">Rhodosalinus sediminis</name>
    <dbReference type="NCBI Taxonomy" id="1940533"/>
    <lineage>
        <taxon>Bacteria</taxon>
        <taxon>Pseudomonadati</taxon>
        <taxon>Pseudomonadota</taxon>
        <taxon>Alphaproteobacteria</taxon>
        <taxon>Rhodobacterales</taxon>
        <taxon>Paracoccaceae</taxon>
        <taxon>Rhodosalinus</taxon>
    </lineage>
</organism>
<keyword evidence="8" id="KW-1185">Reference proteome</keyword>
<evidence type="ECO:0000259" key="5">
    <source>
        <dbReference type="Pfam" id="PF13007"/>
    </source>
</evidence>
<evidence type="ECO:0000256" key="1">
    <source>
        <dbReference type="SAM" id="Coils"/>
    </source>
</evidence>
<comment type="caution">
    <text evidence="7">The sequence shown here is derived from an EMBL/GenBank/DDBJ whole genome shotgun (WGS) entry which is preliminary data.</text>
</comment>
<dbReference type="AlphaFoldDB" id="A0A3D9BXN2"/>
<evidence type="ECO:0000259" key="3">
    <source>
        <dbReference type="Pfam" id="PF03050"/>
    </source>
</evidence>
<evidence type="ECO:0000313" key="8">
    <source>
        <dbReference type="Proteomes" id="UP000257131"/>
    </source>
</evidence>
<dbReference type="Pfam" id="PF13005">
    <property type="entry name" value="zf-IS66"/>
    <property type="match status" value="1"/>
</dbReference>